<proteinExistence type="inferred from homology"/>
<sequence>MFETFEFETLTAPQASVYFALIIGVLFGVLAQITKFCFRRALVGEDRRAAAGVWFTALAVALVGTQAAVAAGWITFDDHRFMISDMPVLAIAIGGLLFGAGMVLTRGCVSRLTVLSGSGNLRAAVVLLVFALVAHMTLKGVLAPLRTSLGAVTVDMGDYITLAALPGGMWLWTAILAVAALAIALRSGNGGGMLILAALIGLLVPAAWVGTGFVLFDDFDPIGMESLSFTSPAADTLFWSIASTSIAPGFGTGLIGGVILGALAASLIFGGFQWQSFENPRQTGRYILGASMMGVGGVLAGGCTLGAGLSGVPTLSVAALFAIAMIAAGAKAAQFVLSQGDASAAAPSATPLPQQAA</sequence>
<evidence type="ECO:0000256" key="4">
    <source>
        <dbReference type="ARBA" id="ARBA00022519"/>
    </source>
</evidence>
<feature type="transmembrane region" description="Helical" evidence="9">
    <location>
        <begin position="50"/>
        <end position="76"/>
    </location>
</feature>
<feature type="transmembrane region" description="Helical" evidence="9">
    <location>
        <begin position="162"/>
        <end position="185"/>
    </location>
</feature>
<accession>A0AAE2VV30</accession>
<feature type="transmembrane region" description="Helical" evidence="9">
    <location>
        <begin position="286"/>
        <end position="309"/>
    </location>
</feature>
<dbReference type="GO" id="GO:0005886">
    <property type="term" value="C:plasma membrane"/>
    <property type="evidence" value="ECO:0007669"/>
    <property type="project" value="UniProtKB-SubCell"/>
</dbReference>
<organism evidence="10 11">
    <name type="scientific">Sulfitobacter geojensis</name>
    <dbReference type="NCBI Taxonomy" id="1342299"/>
    <lineage>
        <taxon>Bacteria</taxon>
        <taxon>Pseudomonadati</taxon>
        <taxon>Pseudomonadota</taxon>
        <taxon>Alphaproteobacteria</taxon>
        <taxon>Rhodobacterales</taxon>
        <taxon>Roseobacteraceae</taxon>
        <taxon>Sulfitobacter</taxon>
    </lineage>
</organism>
<keyword evidence="6 9" id="KW-1133">Transmembrane helix</keyword>
<keyword evidence="5 9" id="KW-0812">Transmembrane</keyword>
<comment type="caution">
    <text evidence="10">The sequence shown here is derived from an EMBL/GenBank/DDBJ whole genome shotgun (WGS) entry which is preliminary data.</text>
</comment>
<feature type="transmembrane region" description="Helical" evidence="9">
    <location>
        <begin position="236"/>
        <end position="265"/>
    </location>
</feature>
<evidence type="ECO:0000256" key="7">
    <source>
        <dbReference type="ARBA" id="ARBA00023136"/>
    </source>
</evidence>
<dbReference type="AlphaFoldDB" id="A0AAE2VV30"/>
<evidence type="ECO:0000313" key="10">
    <source>
        <dbReference type="EMBL" id="MBM1712240.1"/>
    </source>
</evidence>
<comment type="similarity">
    <text evidence="8">Belongs to the TsuA/YedE (TC 9.B.102) family.</text>
</comment>
<feature type="transmembrane region" description="Helical" evidence="9">
    <location>
        <begin position="88"/>
        <end position="109"/>
    </location>
</feature>
<evidence type="ECO:0000256" key="6">
    <source>
        <dbReference type="ARBA" id="ARBA00022989"/>
    </source>
</evidence>
<evidence type="ECO:0000313" key="11">
    <source>
        <dbReference type="Proteomes" id="UP000732193"/>
    </source>
</evidence>
<name>A0AAE2VV30_9RHOB</name>
<dbReference type="Pfam" id="PF04143">
    <property type="entry name" value="Sulf_transp"/>
    <property type="match status" value="1"/>
</dbReference>
<evidence type="ECO:0000256" key="9">
    <source>
        <dbReference type="SAM" id="Phobius"/>
    </source>
</evidence>
<keyword evidence="3" id="KW-1003">Cell membrane</keyword>
<keyword evidence="2" id="KW-0813">Transport</keyword>
<feature type="transmembrane region" description="Helical" evidence="9">
    <location>
        <begin position="121"/>
        <end position="142"/>
    </location>
</feature>
<comment type="subcellular location">
    <subcellularLocation>
        <location evidence="1">Cell inner membrane</location>
        <topology evidence="1">Multi-pass membrane protein</topology>
    </subcellularLocation>
</comment>
<dbReference type="InterPro" id="IPR007272">
    <property type="entry name" value="Sulf_transp_TsuA/YedE"/>
</dbReference>
<gene>
    <name evidence="10" type="ORF">JQV55_01535</name>
</gene>
<protein>
    <submittedName>
        <fullName evidence="10">YeeE/YedE family protein</fullName>
    </submittedName>
</protein>
<evidence type="ECO:0000256" key="1">
    <source>
        <dbReference type="ARBA" id="ARBA00004429"/>
    </source>
</evidence>
<feature type="transmembrane region" description="Helical" evidence="9">
    <location>
        <begin position="192"/>
        <end position="216"/>
    </location>
</feature>
<dbReference type="RefSeq" id="WP_203241019.1">
    <property type="nucleotide sequence ID" value="NZ_JAFBRH010000001.1"/>
</dbReference>
<keyword evidence="4" id="KW-0997">Cell inner membrane</keyword>
<dbReference type="PANTHER" id="PTHR30574">
    <property type="entry name" value="INNER MEMBRANE PROTEIN YEDE"/>
    <property type="match status" value="1"/>
</dbReference>
<feature type="transmembrane region" description="Helical" evidence="9">
    <location>
        <begin position="315"/>
        <end position="333"/>
    </location>
</feature>
<feature type="transmembrane region" description="Helical" evidence="9">
    <location>
        <begin position="15"/>
        <end position="38"/>
    </location>
</feature>
<dbReference type="EMBL" id="JAFBRM010000001">
    <property type="protein sequence ID" value="MBM1712240.1"/>
    <property type="molecule type" value="Genomic_DNA"/>
</dbReference>
<keyword evidence="11" id="KW-1185">Reference proteome</keyword>
<evidence type="ECO:0000256" key="2">
    <source>
        <dbReference type="ARBA" id="ARBA00022448"/>
    </source>
</evidence>
<dbReference type="PANTHER" id="PTHR30574:SF1">
    <property type="entry name" value="SULPHUR TRANSPORT DOMAIN-CONTAINING PROTEIN"/>
    <property type="match status" value="1"/>
</dbReference>
<evidence type="ECO:0000256" key="8">
    <source>
        <dbReference type="ARBA" id="ARBA00035655"/>
    </source>
</evidence>
<evidence type="ECO:0000256" key="5">
    <source>
        <dbReference type="ARBA" id="ARBA00022692"/>
    </source>
</evidence>
<reference evidence="10 11" key="1">
    <citation type="submission" date="2021-01" db="EMBL/GenBank/DDBJ databases">
        <title>Diatom-associated Roseobacters Show Island Model of Population Structure.</title>
        <authorList>
            <person name="Qu L."/>
            <person name="Feng X."/>
            <person name="Chen Y."/>
            <person name="Li L."/>
            <person name="Wang X."/>
            <person name="Hu Z."/>
            <person name="Wang H."/>
            <person name="Luo H."/>
        </authorList>
    </citation>
    <scope>NUCLEOTIDE SEQUENCE [LARGE SCALE GENOMIC DNA]</scope>
    <source>
        <strain evidence="10 11">TR60-84</strain>
    </source>
</reference>
<keyword evidence="7 9" id="KW-0472">Membrane</keyword>
<dbReference type="Proteomes" id="UP000732193">
    <property type="component" value="Unassembled WGS sequence"/>
</dbReference>
<evidence type="ECO:0000256" key="3">
    <source>
        <dbReference type="ARBA" id="ARBA00022475"/>
    </source>
</evidence>